<dbReference type="Pfam" id="PF01789">
    <property type="entry name" value="PsbP"/>
    <property type="match status" value="1"/>
</dbReference>
<protein>
    <recommendedName>
        <fullName evidence="1">PsbP C-terminal domain-containing protein</fullName>
    </recommendedName>
</protein>
<dbReference type="NCBIfam" id="NF040946">
    <property type="entry name" value="PSII_PsbP"/>
    <property type="match status" value="1"/>
</dbReference>
<dbReference type="SUPFAM" id="SSF55724">
    <property type="entry name" value="Mog1p/PsbP-like"/>
    <property type="match status" value="1"/>
</dbReference>
<gene>
    <name evidence="2" type="ORF">WJX75_008603</name>
</gene>
<dbReference type="Gene3D" id="3.40.1000.10">
    <property type="entry name" value="Mog1/PsbP, alpha/beta/alpha sandwich"/>
    <property type="match status" value="1"/>
</dbReference>
<reference evidence="2 3" key="1">
    <citation type="journal article" date="2024" name="Nat. Commun.">
        <title>Phylogenomics reveals the evolutionary origins of lichenization in chlorophyte algae.</title>
        <authorList>
            <person name="Puginier C."/>
            <person name="Libourel C."/>
            <person name="Otte J."/>
            <person name="Skaloud P."/>
            <person name="Haon M."/>
            <person name="Grisel S."/>
            <person name="Petersen M."/>
            <person name="Berrin J.G."/>
            <person name="Delaux P.M."/>
            <person name="Dal Grande F."/>
            <person name="Keller J."/>
        </authorList>
    </citation>
    <scope>NUCLEOTIDE SEQUENCE [LARGE SCALE GENOMIC DNA]</scope>
    <source>
        <strain evidence="2 3">SAG 216-7</strain>
    </source>
</reference>
<dbReference type="EMBL" id="JALJOT010000005">
    <property type="protein sequence ID" value="KAK9915396.1"/>
    <property type="molecule type" value="Genomic_DNA"/>
</dbReference>
<dbReference type="Proteomes" id="UP001491310">
    <property type="component" value="Unassembled WGS sequence"/>
</dbReference>
<evidence type="ECO:0000313" key="3">
    <source>
        <dbReference type="Proteomes" id="UP001491310"/>
    </source>
</evidence>
<name>A0ABR2YUP4_9CHLO</name>
<dbReference type="PANTHER" id="PTHR31407:SF4">
    <property type="entry name" value="PSBP-LIKE PROTEIN 1, CHLOROPLASTIC"/>
    <property type="match status" value="1"/>
</dbReference>
<evidence type="ECO:0000259" key="1">
    <source>
        <dbReference type="Pfam" id="PF01789"/>
    </source>
</evidence>
<accession>A0ABR2YUP4</accession>
<sequence>MAFQMQGTSQFCSIPTGKSVARPFSPAVHSRRPKLTTCQSTQGSEIATPTATRRSALLATAAATSALLPGSLMTPGAALAAAKEFTPVKDAQDGYSFVYPFGWQEVAVKGQDVVYKDVIEPLESVSVSITQTDKANVSEFGSPAEVAVTLAEKVLTPPKQDVKVLDVNQKEKDGRMYYTFEFASKAPNYIRHALAVVTVANGKFYTLTTGSNEKRWGKMKPRLEQVIGSFEVVERFG</sequence>
<keyword evidence="3" id="KW-1185">Reference proteome</keyword>
<evidence type="ECO:0000313" key="2">
    <source>
        <dbReference type="EMBL" id="KAK9915396.1"/>
    </source>
</evidence>
<dbReference type="InterPro" id="IPR006311">
    <property type="entry name" value="TAT_signal"/>
</dbReference>
<dbReference type="InterPro" id="IPR016123">
    <property type="entry name" value="Mog1/PsbP_a/b/a-sand"/>
</dbReference>
<proteinExistence type="predicted"/>
<dbReference type="InterPro" id="IPR002683">
    <property type="entry name" value="PsbP_C"/>
</dbReference>
<dbReference type="PROSITE" id="PS51318">
    <property type="entry name" value="TAT"/>
    <property type="match status" value="1"/>
</dbReference>
<dbReference type="PANTHER" id="PTHR31407">
    <property type="match status" value="1"/>
</dbReference>
<organism evidence="2 3">
    <name type="scientific">Coccomyxa subellipsoidea</name>
    <dbReference type="NCBI Taxonomy" id="248742"/>
    <lineage>
        <taxon>Eukaryota</taxon>
        <taxon>Viridiplantae</taxon>
        <taxon>Chlorophyta</taxon>
        <taxon>core chlorophytes</taxon>
        <taxon>Trebouxiophyceae</taxon>
        <taxon>Trebouxiophyceae incertae sedis</taxon>
        <taxon>Coccomyxaceae</taxon>
        <taxon>Coccomyxa</taxon>
    </lineage>
</organism>
<feature type="domain" description="PsbP C-terminal" evidence="1">
    <location>
        <begin position="84"/>
        <end position="232"/>
    </location>
</feature>
<comment type="caution">
    <text evidence="2">The sequence shown here is derived from an EMBL/GenBank/DDBJ whole genome shotgun (WGS) entry which is preliminary data.</text>
</comment>